<evidence type="ECO:0000259" key="1">
    <source>
        <dbReference type="SMART" id="SM00953"/>
    </source>
</evidence>
<dbReference type="EMBL" id="JBHRYQ010000001">
    <property type="protein sequence ID" value="MFC3809250.1"/>
    <property type="molecule type" value="Genomic_DNA"/>
</dbReference>
<gene>
    <name evidence="2" type="ORF">ACFOOI_01170</name>
</gene>
<dbReference type="RefSeq" id="WP_379834052.1">
    <property type="nucleotide sequence ID" value="NZ_JBHRYQ010000001.1"/>
</dbReference>
<proteinExistence type="predicted"/>
<organism evidence="2 3">
    <name type="scientific">Lacihabitans lacunae</name>
    <dbReference type="NCBI Taxonomy" id="1028214"/>
    <lineage>
        <taxon>Bacteria</taxon>
        <taxon>Pseudomonadati</taxon>
        <taxon>Bacteroidota</taxon>
        <taxon>Cytophagia</taxon>
        <taxon>Cytophagales</taxon>
        <taxon>Leadbetterellaceae</taxon>
        <taxon>Lacihabitans</taxon>
    </lineage>
</organism>
<name>A0ABV7YQC1_9BACT</name>
<reference evidence="3" key="1">
    <citation type="journal article" date="2019" name="Int. J. Syst. Evol. Microbiol.">
        <title>The Global Catalogue of Microorganisms (GCM) 10K type strain sequencing project: providing services to taxonomists for standard genome sequencing and annotation.</title>
        <authorList>
            <consortium name="The Broad Institute Genomics Platform"/>
            <consortium name="The Broad Institute Genome Sequencing Center for Infectious Disease"/>
            <person name="Wu L."/>
            <person name="Ma J."/>
        </authorList>
    </citation>
    <scope>NUCLEOTIDE SEQUENCE [LARGE SCALE GENOMIC DNA]</scope>
    <source>
        <strain evidence="3">CECT 7956</strain>
    </source>
</reference>
<dbReference type="InterPro" id="IPR014914">
    <property type="entry name" value="RES_dom"/>
</dbReference>
<evidence type="ECO:0000313" key="2">
    <source>
        <dbReference type="EMBL" id="MFC3809250.1"/>
    </source>
</evidence>
<feature type="domain" description="RES" evidence="1">
    <location>
        <begin position="14"/>
        <end position="140"/>
    </location>
</feature>
<sequence length="153" mass="17460">MKVFRLSKRKYASELNGKGAAKFGNRWNSKGTEIIYTAESRALAMAEIVVHLPLGNLPSDYVMIEIEIPEEVKISKLSPNDLSTDWNSHPPIQETQKIGDAFIDNMEFCVLKVPSAVVKGDYNYLINPYHRDLKKINILSIEEFPFDKRIFKA</sequence>
<dbReference type="Pfam" id="PF08808">
    <property type="entry name" value="RES"/>
    <property type="match status" value="1"/>
</dbReference>
<keyword evidence="3" id="KW-1185">Reference proteome</keyword>
<protein>
    <submittedName>
        <fullName evidence="2">RES family NAD+ phosphorylase</fullName>
    </submittedName>
</protein>
<dbReference type="SMART" id="SM00953">
    <property type="entry name" value="RES"/>
    <property type="match status" value="1"/>
</dbReference>
<evidence type="ECO:0000313" key="3">
    <source>
        <dbReference type="Proteomes" id="UP001595616"/>
    </source>
</evidence>
<comment type="caution">
    <text evidence="2">The sequence shown here is derived from an EMBL/GenBank/DDBJ whole genome shotgun (WGS) entry which is preliminary data.</text>
</comment>
<accession>A0ABV7YQC1</accession>
<dbReference type="Proteomes" id="UP001595616">
    <property type="component" value="Unassembled WGS sequence"/>
</dbReference>